<dbReference type="EMBL" id="JBGMDY010000003">
    <property type="protein sequence ID" value="KAL2342153.1"/>
    <property type="molecule type" value="Genomic_DNA"/>
</dbReference>
<evidence type="ECO:0000313" key="2">
    <source>
        <dbReference type="EMBL" id="KAL2342153.1"/>
    </source>
</evidence>
<reference evidence="2 3" key="1">
    <citation type="submission" date="2024-08" db="EMBL/GenBank/DDBJ databases">
        <title>Insights into the chromosomal genome structure of Flemingia macrophylla.</title>
        <authorList>
            <person name="Ding Y."/>
            <person name="Zhao Y."/>
            <person name="Bi W."/>
            <person name="Wu M."/>
            <person name="Zhao G."/>
            <person name="Gong Y."/>
            <person name="Li W."/>
            <person name="Zhang P."/>
        </authorList>
    </citation>
    <scope>NUCLEOTIDE SEQUENCE [LARGE SCALE GENOMIC DNA]</scope>
    <source>
        <strain evidence="2">DYQJB</strain>
        <tissue evidence="2">Leaf</tissue>
    </source>
</reference>
<sequence>MPLAVWAGSLHTVKLLEASGCGIDEMVLCEAAITLLECSDVKGTRDKEGRTTFSMTAERHAVGGFVAMGRRTDEGGEGGQHSEGCRKVVEIQGCPNSGTPS</sequence>
<gene>
    <name evidence="2" type="ORF">Fmac_010093</name>
</gene>
<evidence type="ECO:0000313" key="3">
    <source>
        <dbReference type="Proteomes" id="UP001603857"/>
    </source>
</evidence>
<dbReference type="Proteomes" id="UP001603857">
    <property type="component" value="Unassembled WGS sequence"/>
</dbReference>
<feature type="region of interest" description="Disordered" evidence="1">
    <location>
        <begin position="64"/>
        <end position="84"/>
    </location>
</feature>
<proteinExistence type="predicted"/>
<evidence type="ECO:0000256" key="1">
    <source>
        <dbReference type="SAM" id="MobiDB-lite"/>
    </source>
</evidence>
<organism evidence="2 3">
    <name type="scientific">Flemingia macrophylla</name>
    <dbReference type="NCBI Taxonomy" id="520843"/>
    <lineage>
        <taxon>Eukaryota</taxon>
        <taxon>Viridiplantae</taxon>
        <taxon>Streptophyta</taxon>
        <taxon>Embryophyta</taxon>
        <taxon>Tracheophyta</taxon>
        <taxon>Spermatophyta</taxon>
        <taxon>Magnoliopsida</taxon>
        <taxon>eudicotyledons</taxon>
        <taxon>Gunneridae</taxon>
        <taxon>Pentapetalae</taxon>
        <taxon>rosids</taxon>
        <taxon>fabids</taxon>
        <taxon>Fabales</taxon>
        <taxon>Fabaceae</taxon>
        <taxon>Papilionoideae</taxon>
        <taxon>50 kb inversion clade</taxon>
        <taxon>NPAAA clade</taxon>
        <taxon>indigoferoid/millettioid clade</taxon>
        <taxon>Phaseoleae</taxon>
        <taxon>Flemingia</taxon>
    </lineage>
</organism>
<protein>
    <submittedName>
        <fullName evidence="2">Uncharacterized protein</fullName>
    </submittedName>
</protein>
<accession>A0ABD1N3E7</accession>
<dbReference type="AlphaFoldDB" id="A0ABD1N3E7"/>
<comment type="caution">
    <text evidence="2">The sequence shown here is derived from an EMBL/GenBank/DDBJ whole genome shotgun (WGS) entry which is preliminary data.</text>
</comment>
<name>A0ABD1N3E7_9FABA</name>
<keyword evidence="3" id="KW-1185">Reference proteome</keyword>